<evidence type="ECO:0000256" key="1">
    <source>
        <dbReference type="SAM" id="Coils"/>
    </source>
</evidence>
<dbReference type="InterPro" id="IPR027417">
    <property type="entry name" value="P-loop_NTPase"/>
</dbReference>
<dbReference type="OrthoDB" id="6397230at2"/>
<reference evidence="2 3" key="1">
    <citation type="submission" date="2019-12" db="EMBL/GenBank/DDBJ databases">
        <title>Mucilaginibacter sp. HME9299 genome sequencing and assembly.</title>
        <authorList>
            <person name="Kang H."/>
            <person name="Kim H."/>
            <person name="Joh K."/>
        </authorList>
    </citation>
    <scope>NUCLEOTIDE SEQUENCE [LARGE SCALE GENOMIC DNA]</scope>
    <source>
        <strain evidence="2 3">HME9299</strain>
    </source>
</reference>
<keyword evidence="3" id="KW-1185">Reference proteome</keyword>
<organism evidence="2 3">
    <name type="scientific">Mucilaginibacter aquatilis</name>
    <dbReference type="NCBI Taxonomy" id="1517760"/>
    <lineage>
        <taxon>Bacteria</taxon>
        <taxon>Pseudomonadati</taxon>
        <taxon>Bacteroidota</taxon>
        <taxon>Sphingobacteriia</taxon>
        <taxon>Sphingobacteriales</taxon>
        <taxon>Sphingobacteriaceae</taxon>
        <taxon>Mucilaginibacter</taxon>
    </lineage>
</organism>
<evidence type="ECO:0000313" key="3">
    <source>
        <dbReference type="Proteomes" id="UP000434850"/>
    </source>
</evidence>
<dbReference type="Proteomes" id="UP000434850">
    <property type="component" value="Unassembled WGS sequence"/>
</dbReference>
<name>A0A6I4I5Y1_9SPHI</name>
<keyword evidence="1" id="KW-0175">Coiled coil</keyword>
<protein>
    <submittedName>
        <fullName evidence="2">Uncharacterized protein</fullName>
    </submittedName>
</protein>
<feature type="coiled-coil region" evidence="1">
    <location>
        <begin position="438"/>
        <end position="489"/>
    </location>
</feature>
<dbReference type="Gene3D" id="3.40.50.300">
    <property type="entry name" value="P-loop containing nucleotide triphosphate hydrolases"/>
    <property type="match status" value="1"/>
</dbReference>
<dbReference type="RefSeq" id="WP_157540314.1">
    <property type="nucleotide sequence ID" value="NZ_WQLA01000002.1"/>
</dbReference>
<sequence>MSKKTTTAIEKKKVGWLDSIAEKSGYDKKIVERFLKKYNIKQAPNTGTPKRVNFLDVSFSGQKKGEYTNDFKFEFANLKAGVWGILSDKNGKGKTTALEVIKWLFKGKASADLQSGVKSWINEAALKYSVDDKKYLLSMKQGDNSVTGQIELLKGETKNSIVSEFNSEDEMAEVISDFWLNELGLNQIASFRQSSSEVEAGKEVVHGWPALAAALFIGTDYGALFGDTALSGLPTRILNMFLGLPWISTHAALKALDGQLKSEAQVETVFEDRDKENRRQRLGEIQSELKLKREDLASKPAPQFNSDGYNDLQKQYNANYASEKTAYIELVDEEEKAELVNKEWILDKKKLNGFLEDKAANAVFKRLNPTCCPHCESKITTEQLEKEKNEHTCAICDKKMIDTDDSDAILSELEESVRASAAMCDLMKNSVRAKKLRHGNLTQSIADFKAAMDEYEQNLQSVRVAQTELDSLKHEVTRLEILEEEYKTTRTVEPTKPAVIEDITEKSAAEVIDENKILQTAIKITHARFKDLQEELLQDVNDRILDFCKKVGLSQYQSVALTSNPHLKIDKDGSPTSYSNVSKGEQLRLKVIVTIALIAVAEERGLGRHPGFMVIDSPAAQEVNPDDLNNLINGLEDLCKVLPSLQIIIASVASPTLLAHIDDKQRLHAQGDDFLW</sequence>
<gene>
    <name evidence="2" type="ORF">GO816_05265</name>
</gene>
<dbReference type="SUPFAM" id="SSF52540">
    <property type="entry name" value="P-loop containing nucleoside triphosphate hydrolases"/>
    <property type="match status" value="1"/>
</dbReference>
<accession>A0A6I4I5Y1</accession>
<dbReference type="EMBL" id="WQLA01000002">
    <property type="protein sequence ID" value="MVN90530.1"/>
    <property type="molecule type" value="Genomic_DNA"/>
</dbReference>
<comment type="caution">
    <text evidence="2">The sequence shown here is derived from an EMBL/GenBank/DDBJ whole genome shotgun (WGS) entry which is preliminary data.</text>
</comment>
<evidence type="ECO:0000313" key="2">
    <source>
        <dbReference type="EMBL" id="MVN90530.1"/>
    </source>
</evidence>
<dbReference type="AlphaFoldDB" id="A0A6I4I5Y1"/>
<proteinExistence type="predicted"/>